<dbReference type="InterPro" id="IPR003591">
    <property type="entry name" value="Leu-rich_rpt_typical-subtyp"/>
</dbReference>
<keyword evidence="3" id="KW-0472">Membrane</keyword>
<dbReference type="Proteomes" id="UP001620645">
    <property type="component" value="Unassembled WGS sequence"/>
</dbReference>
<accession>A0ABD2KK56</accession>
<proteinExistence type="predicted"/>
<protein>
    <submittedName>
        <fullName evidence="4">Uncharacterized protein</fullName>
    </submittedName>
</protein>
<evidence type="ECO:0000256" key="1">
    <source>
        <dbReference type="ARBA" id="ARBA00022614"/>
    </source>
</evidence>
<evidence type="ECO:0000313" key="5">
    <source>
        <dbReference type="Proteomes" id="UP001620645"/>
    </source>
</evidence>
<evidence type="ECO:0000313" key="4">
    <source>
        <dbReference type="EMBL" id="KAL3103148.1"/>
    </source>
</evidence>
<evidence type="ECO:0000256" key="2">
    <source>
        <dbReference type="ARBA" id="ARBA00022737"/>
    </source>
</evidence>
<dbReference type="SUPFAM" id="SSF52058">
    <property type="entry name" value="L domain-like"/>
    <property type="match status" value="1"/>
</dbReference>
<dbReference type="SMART" id="SM00369">
    <property type="entry name" value="LRR_TYP"/>
    <property type="match status" value="3"/>
</dbReference>
<keyword evidence="2" id="KW-0677">Repeat</keyword>
<dbReference type="InterPro" id="IPR032675">
    <property type="entry name" value="LRR_dom_sf"/>
</dbReference>
<comment type="caution">
    <text evidence="4">The sequence shown here is derived from an EMBL/GenBank/DDBJ whole genome shotgun (WGS) entry which is preliminary data.</text>
</comment>
<gene>
    <name evidence="4" type="ORF">niasHS_002334</name>
</gene>
<sequence>MSRPTPSELTVEMLKKRISGGRMDLSSLRLNKVPIELMCRSLAGQRITCVDLSDNLLTSFSAQFLQFFPDIQELDLHSNKIKRLPENFGVLSSLRRLDLSENQIKKLPISFAELDNLRWLNLVNNPLENDLAEVIGSCSNDEECSFAAKSAVQYVQFFSTVSSESTAIADTAFLQNETSSTSSNNSDNINLSALRQADNAKNQQRFGSPNAKPQQKQIPGLFVSAMRFAFVLALLTLVGLPIWLTLDSIRDVCVSSAALSTSQSLPDRPWEERRLCAQLTHSLVSGSLPSPFGQFLVDFFLTFKRHWSCAVNERLMQFISPQMPHFHW</sequence>
<dbReference type="EMBL" id="JBICCN010000015">
    <property type="protein sequence ID" value="KAL3103148.1"/>
    <property type="molecule type" value="Genomic_DNA"/>
</dbReference>
<dbReference type="InterPro" id="IPR050333">
    <property type="entry name" value="SLRP"/>
</dbReference>
<keyword evidence="5" id="KW-1185">Reference proteome</keyword>
<name>A0ABD2KK56_HETSC</name>
<reference evidence="4 5" key="1">
    <citation type="submission" date="2024-10" db="EMBL/GenBank/DDBJ databases">
        <authorList>
            <person name="Kim D."/>
        </authorList>
    </citation>
    <scope>NUCLEOTIDE SEQUENCE [LARGE SCALE GENOMIC DNA]</scope>
    <source>
        <strain evidence="4">Taebaek</strain>
    </source>
</reference>
<dbReference type="InterPro" id="IPR001611">
    <property type="entry name" value="Leu-rich_rpt"/>
</dbReference>
<dbReference type="Pfam" id="PF13855">
    <property type="entry name" value="LRR_8"/>
    <property type="match status" value="1"/>
</dbReference>
<feature type="transmembrane region" description="Helical" evidence="3">
    <location>
        <begin position="221"/>
        <end position="244"/>
    </location>
</feature>
<evidence type="ECO:0000256" key="3">
    <source>
        <dbReference type="SAM" id="Phobius"/>
    </source>
</evidence>
<keyword evidence="3" id="KW-0812">Transmembrane</keyword>
<keyword evidence="1" id="KW-0433">Leucine-rich repeat</keyword>
<dbReference type="AlphaFoldDB" id="A0ABD2KK56"/>
<dbReference type="PROSITE" id="PS51450">
    <property type="entry name" value="LRR"/>
    <property type="match status" value="1"/>
</dbReference>
<organism evidence="4 5">
    <name type="scientific">Heterodera schachtii</name>
    <name type="common">Sugarbeet cyst nematode worm</name>
    <name type="synonym">Tylenchus schachtii</name>
    <dbReference type="NCBI Taxonomy" id="97005"/>
    <lineage>
        <taxon>Eukaryota</taxon>
        <taxon>Metazoa</taxon>
        <taxon>Ecdysozoa</taxon>
        <taxon>Nematoda</taxon>
        <taxon>Chromadorea</taxon>
        <taxon>Rhabditida</taxon>
        <taxon>Tylenchina</taxon>
        <taxon>Tylenchomorpha</taxon>
        <taxon>Tylenchoidea</taxon>
        <taxon>Heteroderidae</taxon>
        <taxon>Heteroderinae</taxon>
        <taxon>Heterodera</taxon>
    </lineage>
</organism>
<dbReference type="Gene3D" id="3.80.10.10">
    <property type="entry name" value="Ribonuclease Inhibitor"/>
    <property type="match status" value="1"/>
</dbReference>
<dbReference type="PANTHER" id="PTHR45712:SF22">
    <property type="entry name" value="INSULIN-LIKE GROWTH FACTOR-BINDING PROTEIN COMPLEX ACID LABILE SUBUNIT"/>
    <property type="match status" value="1"/>
</dbReference>
<dbReference type="PANTHER" id="PTHR45712">
    <property type="entry name" value="AGAP008170-PA"/>
    <property type="match status" value="1"/>
</dbReference>
<keyword evidence="3" id="KW-1133">Transmembrane helix</keyword>